<reference evidence="5 6" key="1">
    <citation type="journal article" date="2024" name="BMC Biol.">
        <title>Comparative genomics of Ascetosporea gives new insight into the evolutionary basis for animal parasitism in Rhizaria.</title>
        <authorList>
            <person name="Hiltunen Thoren M."/>
            <person name="Onut-Brannstrom I."/>
            <person name="Alfjorden A."/>
            <person name="Peckova H."/>
            <person name="Swords F."/>
            <person name="Hooper C."/>
            <person name="Holzer A.S."/>
            <person name="Bass D."/>
            <person name="Burki F."/>
        </authorList>
    </citation>
    <scope>NUCLEOTIDE SEQUENCE [LARGE SCALE GENOMIC DNA]</scope>
    <source>
        <strain evidence="5">20-A016</strain>
    </source>
</reference>
<dbReference type="InterPro" id="IPR000436">
    <property type="entry name" value="Sushi_SCR_CCP_dom"/>
</dbReference>
<feature type="domain" description="Sushi" evidence="4">
    <location>
        <begin position="176"/>
        <end position="234"/>
    </location>
</feature>
<feature type="domain" description="Sushi" evidence="4">
    <location>
        <begin position="297"/>
        <end position="357"/>
    </location>
</feature>
<dbReference type="PANTHER" id="PTHR45785:SF2">
    <property type="entry name" value="COMPLEMENT FACTOR H-RELATED"/>
    <property type="match status" value="1"/>
</dbReference>
<dbReference type="InterPro" id="IPR051503">
    <property type="entry name" value="ComplSys_Reg/VirEntry_Med"/>
</dbReference>
<comment type="caution">
    <text evidence="5">The sequence shown here is derived from an EMBL/GenBank/DDBJ whole genome shotgun (WGS) entry which is preliminary data.</text>
</comment>
<feature type="domain" description="Sushi" evidence="4">
    <location>
        <begin position="361"/>
        <end position="416"/>
    </location>
</feature>
<dbReference type="Proteomes" id="UP001439008">
    <property type="component" value="Unassembled WGS sequence"/>
</dbReference>
<protein>
    <recommendedName>
        <fullName evidence="4">Sushi domain-containing protein</fullName>
    </recommendedName>
</protein>
<evidence type="ECO:0000256" key="1">
    <source>
        <dbReference type="ARBA" id="ARBA00022659"/>
    </source>
</evidence>
<evidence type="ECO:0000256" key="3">
    <source>
        <dbReference type="ARBA" id="ARBA00023157"/>
    </source>
</evidence>
<feature type="domain" description="Sushi" evidence="4">
    <location>
        <begin position="238"/>
        <end position="293"/>
    </location>
</feature>
<keyword evidence="3" id="KW-1015">Disulfide bond</keyword>
<accession>A0ABV2AEZ2</accession>
<gene>
    <name evidence="5" type="ORF">MHBO_000054</name>
</gene>
<sequence length="495" mass="55393">MYAYLYKPCRLTKNNQKCSSNCSDYENYSLVSEIFCRDGIWSDTLYCRKNCDFSGLNIENVDNESLQKCKNTKYGDKCPFKCKTGFKSEGILHCNESKHNNTAKCTQVCFGKPNIDYKSHVIIPSECADLNLNKTCDFRCNGLNSAKTGKVVCDATGNWNITAKCRNGNFVKFAECTGRPQVNDQEIRIFGNHRKFENETYNFECQDNMLPEGEIKCVFDRTKNKADWLSTAKCIKVCNDMPKINTTLITLPENCANSAIKKQCPFQCALPSYFKTGKITCTEKRVWNISAQCQKGCTYLPRLLQRSAILVKSDCNNTKLNHLCDFQCLENGTAKGEIKCVEAGDSTAKWNSSSAKCLKACKLVPSIAKAETSNLKKCVNRPDNSSCVIKCRNSYYLIGKDPTCYDGTWNTSKSFCGNRPITKTETTLTRSIPVNAAAAVAAAIGTISVIISIKTNNALPNIHLDDFEDINPPMDGDINNLEMEEPEIFIIENQI</sequence>
<evidence type="ECO:0000259" key="4">
    <source>
        <dbReference type="SMART" id="SM00032"/>
    </source>
</evidence>
<dbReference type="SMART" id="SM00032">
    <property type="entry name" value="CCP"/>
    <property type="match status" value="5"/>
</dbReference>
<name>A0ABV2AEZ2_9EUKA</name>
<dbReference type="PANTHER" id="PTHR45785">
    <property type="entry name" value="COMPLEMENT FACTOR H-RELATED"/>
    <property type="match status" value="1"/>
</dbReference>
<organism evidence="5 6">
    <name type="scientific">Bonamia ostreae</name>
    <dbReference type="NCBI Taxonomy" id="126728"/>
    <lineage>
        <taxon>Eukaryota</taxon>
        <taxon>Sar</taxon>
        <taxon>Rhizaria</taxon>
        <taxon>Endomyxa</taxon>
        <taxon>Ascetosporea</taxon>
        <taxon>Haplosporida</taxon>
        <taxon>Bonamia</taxon>
    </lineage>
</organism>
<keyword evidence="2" id="KW-0732">Signal</keyword>
<evidence type="ECO:0000313" key="5">
    <source>
        <dbReference type="EMBL" id="MES1918024.1"/>
    </source>
</evidence>
<evidence type="ECO:0000313" key="6">
    <source>
        <dbReference type="Proteomes" id="UP001439008"/>
    </source>
</evidence>
<keyword evidence="6" id="KW-1185">Reference proteome</keyword>
<feature type="domain" description="Sushi" evidence="4">
    <location>
        <begin position="51"/>
        <end position="105"/>
    </location>
</feature>
<evidence type="ECO:0000256" key="2">
    <source>
        <dbReference type="ARBA" id="ARBA00022729"/>
    </source>
</evidence>
<keyword evidence="1" id="KW-0768">Sushi</keyword>
<dbReference type="EMBL" id="JBDODL010000007">
    <property type="protein sequence ID" value="MES1918024.1"/>
    <property type="molecule type" value="Genomic_DNA"/>
</dbReference>
<proteinExistence type="predicted"/>